<dbReference type="KEGG" id="abac:LuPra_01038"/>
<gene>
    <name evidence="2" type="ORF">LuPra_01038</name>
</gene>
<dbReference type="EMBL" id="CP015136">
    <property type="protein sequence ID" value="AMY07855.1"/>
    <property type="molecule type" value="Genomic_DNA"/>
</dbReference>
<evidence type="ECO:0000259" key="1">
    <source>
        <dbReference type="Pfam" id="PF01593"/>
    </source>
</evidence>
<dbReference type="PANTHER" id="PTHR42923">
    <property type="entry name" value="PROTOPORPHYRINOGEN OXIDASE"/>
    <property type="match status" value="1"/>
</dbReference>
<dbReference type="PANTHER" id="PTHR42923:SF39">
    <property type="entry name" value="AMINO OXIDASE"/>
    <property type="match status" value="1"/>
</dbReference>
<keyword evidence="3" id="KW-1185">Reference proteome</keyword>
<dbReference type="AlphaFoldDB" id="A0A143PH48"/>
<dbReference type="Pfam" id="PF01593">
    <property type="entry name" value="Amino_oxidase"/>
    <property type="match status" value="1"/>
</dbReference>
<dbReference type="GO" id="GO:0016491">
    <property type="term" value="F:oxidoreductase activity"/>
    <property type="evidence" value="ECO:0007669"/>
    <property type="project" value="InterPro"/>
</dbReference>
<dbReference type="InterPro" id="IPR050464">
    <property type="entry name" value="Zeta_carotene_desat/Oxidored"/>
</dbReference>
<feature type="domain" description="Amine oxidase" evidence="1">
    <location>
        <begin position="65"/>
        <end position="496"/>
    </location>
</feature>
<dbReference type="RefSeq" id="WP_110169755.1">
    <property type="nucleotide sequence ID" value="NZ_CP015136.1"/>
</dbReference>
<dbReference type="SUPFAM" id="SSF51905">
    <property type="entry name" value="FAD/NAD(P)-binding domain"/>
    <property type="match status" value="1"/>
</dbReference>
<dbReference type="InterPro" id="IPR036188">
    <property type="entry name" value="FAD/NAD-bd_sf"/>
</dbReference>
<evidence type="ECO:0000313" key="3">
    <source>
        <dbReference type="Proteomes" id="UP000076079"/>
    </source>
</evidence>
<accession>A0A143PH48</accession>
<organism evidence="2 3">
    <name type="scientific">Luteitalea pratensis</name>
    <dbReference type="NCBI Taxonomy" id="1855912"/>
    <lineage>
        <taxon>Bacteria</taxon>
        <taxon>Pseudomonadati</taxon>
        <taxon>Acidobacteriota</taxon>
        <taxon>Vicinamibacteria</taxon>
        <taxon>Vicinamibacterales</taxon>
        <taxon>Vicinamibacteraceae</taxon>
        <taxon>Luteitalea</taxon>
    </lineage>
</organism>
<dbReference type="Gene3D" id="3.50.50.60">
    <property type="entry name" value="FAD/NAD(P)-binding domain"/>
    <property type="match status" value="1"/>
</dbReference>
<dbReference type="PATRIC" id="fig|1813736.3.peg.1085"/>
<dbReference type="InterPro" id="IPR002937">
    <property type="entry name" value="Amino_oxidase"/>
</dbReference>
<dbReference type="Proteomes" id="UP000076079">
    <property type="component" value="Chromosome"/>
</dbReference>
<reference evidence="2 3" key="1">
    <citation type="journal article" date="2016" name="Genome Announc.">
        <title>First Complete Genome Sequence of a Subdivision 6 Acidobacterium Strain.</title>
        <authorList>
            <person name="Huang S."/>
            <person name="Vieira S."/>
            <person name="Bunk B."/>
            <person name="Riedel T."/>
            <person name="Sproer C."/>
            <person name="Overmann J."/>
        </authorList>
    </citation>
    <scope>NUCLEOTIDE SEQUENCE [LARGE SCALE GENOMIC DNA]</scope>
    <source>
        <strain evidence="3">DSM 100886 HEG_-6_39</strain>
    </source>
</reference>
<evidence type="ECO:0000313" key="2">
    <source>
        <dbReference type="EMBL" id="AMY07855.1"/>
    </source>
</evidence>
<dbReference type="STRING" id="1855912.LuPra_01038"/>
<proteinExistence type="predicted"/>
<reference evidence="3" key="2">
    <citation type="submission" date="2016-04" db="EMBL/GenBank/DDBJ databases">
        <title>First Complete Genome Sequence of a Subdivision 6 Acidobacterium.</title>
        <authorList>
            <person name="Huang S."/>
            <person name="Vieira S."/>
            <person name="Bunk B."/>
            <person name="Riedel T."/>
            <person name="Sproeer C."/>
            <person name="Overmann J."/>
        </authorList>
    </citation>
    <scope>NUCLEOTIDE SEQUENCE [LARGE SCALE GENOMIC DNA]</scope>
    <source>
        <strain evidence="3">DSM 100886 HEG_-6_39</strain>
    </source>
</reference>
<protein>
    <submittedName>
        <fullName evidence="2">Protoporphyrinogen oxidase</fullName>
    </submittedName>
</protein>
<name>A0A143PH48_LUTPR</name>
<dbReference type="OrthoDB" id="127573at2"/>
<sequence length="504" mass="56501">MTTNVTRRAFLSTALVGLTQKAGRRIDGGFVNESHERGHRLRDGADFGGSREARSTSVLIVGGGMAGLCAARHLQKRGFDRFIVLEMEPEAGGNARWGQNEVSAYPWGAHYVPIPGKAAGLVREIFTDLGVYDGTTWDERHLVHAPDERLFIHGRWQEGLEPAVGPTRRDRDQVARFTARIAELRASGRFTIPMAAATDVTRPPAEDSLSMAAWLDREGLDSPWLRWMVDYACRDDYGGMARDVSAWAGVLYFAARDADDSGPLTWPEGNGWIARRLLHRLEPRVRTGEIAYRIEPQGRGWRVLTSRADWTADVVIVAAPMHVASRIVAGAPPVRVTSSPWITANLTLDRWPRERGFPVAWDNVLFDSPALGYVVATHQQLRRHVPRTVWTYYWALAQQPALEARRWLLAQDYATLRDRILDDLSRAHADIRECVSRVDIMRFGHAMVRPTPGLLSDPAWQAAQRGLDRLFFAHSDLSGLPLFEEAQYRGVLAADRTMQMLSGR</sequence>